<dbReference type="PROSITE" id="PS00768">
    <property type="entry name" value="TRANSTHYRETIN_1"/>
    <property type="match status" value="1"/>
</dbReference>
<gene>
    <name evidence="9" type="primary">uraH</name>
    <name evidence="9" type="ORF">MXD59_23020</name>
</gene>
<dbReference type="NCBIfam" id="TIGR02962">
    <property type="entry name" value="hdxy_isourate"/>
    <property type="match status" value="1"/>
</dbReference>
<evidence type="ECO:0000256" key="5">
    <source>
        <dbReference type="ARBA" id="ARBA00022631"/>
    </source>
</evidence>
<dbReference type="Gene3D" id="2.60.40.180">
    <property type="entry name" value="Transthyretin/hydroxyisourate hydrolase domain"/>
    <property type="match status" value="1"/>
</dbReference>
<evidence type="ECO:0000256" key="4">
    <source>
        <dbReference type="ARBA" id="ARBA00011881"/>
    </source>
</evidence>
<dbReference type="PANTHER" id="PTHR10395">
    <property type="entry name" value="URICASE AND TRANSTHYRETIN-RELATED"/>
    <property type="match status" value="1"/>
</dbReference>
<comment type="catalytic activity">
    <reaction evidence="1 7">
        <text>5-hydroxyisourate + H2O = 5-hydroxy-2-oxo-4-ureido-2,5-dihydro-1H-imidazole-5-carboxylate + H(+)</text>
        <dbReference type="Rhea" id="RHEA:23736"/>
        <dbReference type="ChEBI" id="CHEBI:15377"/>
        <dbReference type="ChEBI" id="CHEBI:15378"/>
        <dbReference type="ChEBI" id="CHEBI:18072"/>
        <dbReference type="ChEBI" id="CHEBI:58639"/>
        <dbReference type="EC" id="3.5.2.17"/>
    </reaction>
</comment>
<organism evidence="9 10">
    <name type="scientific">Frankia umida</name>
    <dbReference type="NCBI Taxonomy" id="573489"/>
    <lineage>
        <taxon>Bacteria</taxon>
        <taxon>Bacillati</taxon>
        <taxon>Actinomycetota</taxon>
        <taxon>Actinomycetes</taxon>
        <taxon>Frankiales</taxon>
        <taxon>Frankiaceae</taxon>
        <taxon>Frankia</taxon>
    </lineage>
</organism>
<evidence type="ECO:0000313" key="9">
    <source>
        <dbReference type="EMBL" id="MCK9878599.1"/>
    </source>
</evidence>
<dbReference type="SUPFAM" id="SSF49472">
    <property type="entry name" value="Transthyretin (synonym: prealbumin)"/>
    <property type="match status" value="1"/>
</dbReference>
<dbReference type="EC" id="3.5.2.17" evidence="7"/>
<keyword evidence="10" id="KW-1185">Reference proteome</keyword>
<evidence type="ECO:0000256" key="3">
    <source>
        <dbReference type="ARBA" id="ARBA00009850"/>
    </source>
</evidence>
<dbReference type="Proteomes" id="UP001201873">
    <property type="component" value="Unassembled WGS sequence"/>
</dbReference>
<dbReference type="Pfam" id="PF00576">
    <property type="entry name" value="Transthyretin"/>
    <property type="match status" value="1"/>
</dbReference>
<keyword evidence="6 7" id="KW-0378">Hydrolase</keyword>
<dbReference type="CDD" id="cd05822">
    <property type="entry name" value="TLP_HIUase"/>
    <property type="match status" value="1"/>
</dbReference>
<dbReference type="EMBL" id="JALKFT010000038">
    <property type="protein sequence ID" value="MCK9878599.1"/>
    <property type="molecule type" value="Genomic_DNA"/>
</dbReference>
<evidence type="ECO:0000259" key="8">
    <source>
        <dbReference type="Pfam" id="PF00576"/>
    </source>
</evidence>
<keyword evidence="5 7" id="KW-0659">Purine metabolism</keyword>
<comment type="function">
    <text evidence="2">Catalyzes the hydrolysis of 5-hydroxyisourate (HIU) to 2-oxo-4-hydroxy-4-carboxy-5-ureidoimidazoline (OHCU).</text>
</comment>
<accession>A0ABT0K485</accession>
<comment type="caution">
    <text evidence="9">The sequence shown here is derived from an EMBL/GenBank/DDBJ whole genome shotgun (WGS) entry which is preliminary data.</text>
</comment>
<dbReference type="PANTHER" id="PTHR10395:SF7">
    <property type="entry name" value="5-HYDROXYISOURATE HYDROLASE"/>
    <property type="match status" value="1"/>
</dbReference>
<reference evidence="9 10" key="1">
    <citation type="submission" date="2022-04" db="EMBL/GenBank/DDBJ databases">
        <title>Genome diversity in the genus Frankia.</title>
        <authorList>
            <person name="Carlos-Shanley C."/>
            <person name="Hahn D."/>
        </authorList>
    </citation>
    <scope>NUCLEOTIDE SEQUENCE [LARGE SCALE GENOMIC DNA]</scope>
    <source>
        <strain evidence="9 10">Ag45/Mut15</strain>
    </source>
</reference>
<dbReference type="GO" id="GO:0033971">
    <property type="term" value="F:hydroxyisourate hydrolase activity"/>
    <property type="evidence" value="ECO:0007669"/>
    <property type="project" value="UniProtKB-EC"/>
</dbReference>
<feature type="domain" description="Transthyretin/hydroxyisourate hydrolase" evidence="8">
    <location>
        <begin position="3"/>
        <end position="102"/>
    </location>
</feature>
<dbReference type="InterPro" id="IPR036817">
    <property type="entry name" value="Transthyretin/HIU_hydrolase_sf"/>
</dbReference>
<name>A0ABT0K485_9ACTN</name>
<evidence type="ECO:0000256" key="7">
    <source>
        <dbReference type="RuleBase" id="RU361270"/>
    </source>
</evidence>
<sequence>MGLSTHVLDTALGQPAAEVRVRLERGEPTAGWTLLAEAVTDPDGRITGLPLTAPGRFRLVFDTSARSAFFPEVTIAFEVSDPADPHHVPLLLAPFGYSTYLGS</sequence>
<evidence type="ECO:0000256" key="6">
    <source>
        <dbReference type="ARBA" id="ARBA00022801"/>
    </source>
</evidence>
<evidence type="ECO:0000313" key="10">
    <source>
        <dbReference type="Proteomes" id="UP001201873"/>
    </source>
</evidence>
<dbReference type="InterPro" id="IPR023418">
    <property type="entry name" value="Thyroxine_BS"/>
</dbReference>
<evidence type="ECO:0000256" key="1">
    <source>
        <dbReference type="ARBA" id="ARBA00001043"/>
    </source>
</evidence>
<comment type="subunit">
    <text evidence="4 7">Homotetramer.</text>
</comment>
<dbReference type="RefSeq" id="WP_248813731.1">
    <property type="nucleotide sequence ID" value="NZ_JALKFT010000038.1"/>
</dbReference>
<comment type="similarity">
    <text evidence="3 7">Belongs to the transthyretin family. 5-hydroxyisourate hydrolase subfamily.</text>
</comment>
<evidence type="ECO:0000256" key="2">
    <source>
        <dbReference type="ARBA" id="ARBA00002704"/>
    </source>
</evidence>
<proteinExistence type="inferred from homology"/>
<protein>
    <recommendedName>
        <fullName evidence="7">5-hydroxyisourate hydrolase</fullName>
        <shortName evidence="7">HIU hydrolase</shortName>
        <shortName evidence="7">HIUHase</shortName>
        <ecNumber evidence="7">3.5.2.17</ecNumber>
    </recommendedName>
</protein>
<dbReference type="InterPro" id="IPR023416">
    <property type="entry name" value="Transthyretin/HIU_hydrolase_d"/>
</dbReference>
<dbReference type="InterPro" id="IPR014306">
    <property type="entry name" value="Hydroxyisourate_hydrolase"/>
</dbReference>